<protein>
    <submittedName>
        <fullName evidence="6">Bacterial regulatory s, tetR family protein</fullName>
    </submittedName>
</protein>
<dbReference type="PANTHER" id="PTHR30055">
    <property type="entry name" value="HTH-TYPE TRANSCRIPTIONAL REGULATOR RUTR"/>
    <property type="match status" value="1"/>
</dbReference>
<sequence length="185" mass="20293">MKETKPRGRPQRGGNKLERQAIVDAALGLLQSDAADFSMRSLSRQLGVDPMALYHYFRDKDALLKAVASLLFSALDPARPPFSAEDEAPVRLSGLCRAYLGLLRKAPMLMRLMTRGRVDHADAPARFAALFSLAIEEWRFSPAREALLRDVLVDYLHGYALAFLPAGDDGWQDGVALIVAGGRVG</sequence>
<evidence type="ECO:0000313" key="7">
    <source>
        <dbReference type="Proteomes" id="UP000027604"/>
    </source>
</evidence>
<dbReference type="InterPro" id="IPR009057">
    <property type="entry name" value="Homeodomain-like_sf"/>
</dbReference>
<evidence type="ECO:0000313" key="6">
    <source>
        <dbReference type="EMBL" id="CDG81372.1"/>
    </source>
</evidence>
<keyword evidence="2 4" id="KW-0238">DNA-binding</keyword>
<dbReference type="PANTHER" id="PTHR30055:SF234">
    <property type="entry name" value="HTH-TYPE TRANSCRIPTIONAL REGULATOR BETI"/>
    <property type="match status" value="1"/>
</dbReference>
<dbReference type="InterPro" id="IPR001647">
    <property type="entry name" value="HTH_TetR"/>
</dbReference>
<dbReference type="RefSeq" id="WP_051780228.1">
    <property type="nucleotide sequence ID" value="NZ_BCTH01000053.1"/>
</dbReference>
<proteinExistence type="predicted"/>
<dbReference type="EMBL" id="HG322949">
    <property type="protein sequence ID" value="CDG81372.1"/>
    <property type="molecule type" value="Genomic_DNA"/>
</dbReference>
<evidence type="ECO:0000259" key="5">
    <source>
        <dbReference type="PROSITE" id="PS50977"/>
    </source>
</evidence>
<dbReference type="GO" id="GO:0000976">
    <property type="term" value="F:transcription cis-regulatory region binding"/>
    <property type="evidence" value="ECO:0007669"/>
    <property type="project" value="TreeGrafter"/>
</dbReference>
<dbReference type="Pfam" id="PF00440">
    <property type="entry name" value="TetR_N"/>
    <property type="match status" value="1"/>
</dbReference>
<name>W0V266_9BURK</name>
<keyword evidence="1" id="KW-0805">Transcription regulation</keyword>
<dbReference type="AlphaFoldDB" id="W0V266"/>
<dbReference type="GO" id="GO:0003700">
    <property type="term" value="F:DNA-binding transcription factor activity"/>
    <property type="evidence" value="ECO:0007669"/>
    <property type="project" value="TreeGrafter"/>
</dbReference>
<dbReference type="eggNOG" id="COG1309">
    <property type="taxonomic scope" value="Bacteria"/>
</dbReference>
<evidence type="ECO:0000256" key="4">
    <source>
        <dbReference type="PROSITE-ProRule" id="PRU00335"/>
    </source>
</evidence>
<dbReference type="Gene3D" id="1.10.357.10">
    <property type="entry name" value="Tetracycline Repressor, domain 2"/>
    <property type="match status" value="1"/>
</dbReference>
<reference evidence="6 7" key="1">
    <citation type="journal article" date="2015" name="Genome Announc.">
        <title>Genome Sequence of Mushroom Soft-Rot Pathogen Janthinobacterium agaricidamnosum.</title>
        <authorList>
            <person name="Graupner K."/>
            <person name="Lackner G."/>
            <person name="Hertweck C."/>
        </authorList>
    </citation>
    <scope>NUCLEOTIDE SEQUENCE [LARGE SCALE GENOMIC DNA]</scope>
    <source>
        <strain evidence="7">NBRC 102515 / DSM 9628</strain>
    </source>
</reference>
<dbReference type="KEGG" id="jag:GJA_713"/>
<keyword evidence="7" id="KW-1185">Reference proteome</keyword>
<accession>W0V266</accession>
<feature type="domain" description="HTH tetR-type" evidence="5">
    <location>
        <begin position="16"/>
        <end position="75"/>
    </location>
</feature>
<evidence type="ECO:0000256" key="1">
    <source>
        <dbReference type="ARBA" id="ARBA00023015"/>
    </source>
</evidence>
<organism evidence="6 7">
    <name type="scientific">Janthinobacterium agaricidamnosum NBRC 102515 = DSM 9628</name>
    <dbReference type="NCBI Taxonomy" id="1349767"/>
    <lineage>
        <taxon>Bacteria</taxon>
        <taxon>Pseudomonadati</taxon>
        <taxon>Pseudomonadota</taxon>
        <taxon>Betaproteobacteria</taxon>
        <taxon>Burkholderiales</taxon>
        <taxon>Oxalobacteraceae</taxon>
        <taxon>Janthinobacterium</taxon>
    </lineage>
</organism>
<gene>
    <name evidence="6" type="ORF">GJA_713</name>
</gene>
<dbReference type="PATRIC" id="fig|1349767.4.peg.2425"/>
<dbReference type="HOGENOM" id="CLU_069543_6_0_4"/>
<dbReference type="STRING" id="1349767.GJA_713"/>
<dbReference type="InterPro" id="IPR050109">
    <property type="entry name" value="HTH-type_TetR-like_transc_reg"/>
</dbReference>
<evidence type="ECO:0000256" key="3">
    <source>
        <dbReference type="ARBA" id="ARBA00023163"/>
    </source>
</evidence>
<feature type="DNA-binding region" description="H-T-H motif" evidence="4">
    <location>
        <begin position="38"/>
        <end position="57"/>
    </location>
</feature>
<dbReference type="Proteomes" id="UP000027604">
    <property type="component" value="Chromosome I"/>
</dbReference>
<keyword evidence="3" id="KW-0804">Transcription</keyword>
<dbReference type="PRINTS" id="PR00455">
    <property type="entry name" value="HTHTETR"/>
</dbReference>
<dbReference type="PROSITE" id="PS50977">
    <property type="entry name" value="HTH_TETR_2"/>
    <property type="match status" value="1"/>
</dbReference>
<dbReference type="SUPFAM" id="SSF46689">
    <property type="entry name" value="Homeodomain-like"/>
    <property type="match status" value="1"/>
</dbReference>
<evidence type="ECO:0000256" key="2">
    <source>
        <dbReference type="ARBA" id="ARBA00023125"/>
    </source>
</evidence>